<feature type="compositionally biased region" description="Basic and acidic residues" evidence="3">
    <location>
        <begin position="224"/>
        <end position="239"/>
    </location>
</feature>
<dbReference type="AlphaFoldDB" id="A0A4Q4ZBI1"/>
<evidence type="ECO:0000313" key="6">
    <source>
        <dbReference type="Proteomes" id="UP000295198"/>
    </source>
</evidence>
<proteinExistence type="predicted"/>
<feature type="region of interest" description="Disordered" evidence="3">
    <location>
        <begin position="224"/>
        <end position="256"/>
    </location>
</feature>
<organism evidence="5 6">
    <name type="scientific">Nocardioides guangzhouensis</name>
    <dbReference type="NCBI Taxonomy" id="2497878"/>
    <lineage>
        <taxon>Bacteria</taxon>
        <taxon>Bacillati</taxon>
        <taxon>Actinomycetota</taxon>
        <taxon>Actinomycetes</taxon>
        <taxon>Propionibacteriales</taxon>
        <taxon>Nocardioidaceae</taxon>
        <taxon>Nocardioides</taxon>
    </lineage>
</organism>
<dbReference type="EMBL" id="SDKM01000022">
    <property type="protein sequence ID" value="RYP84651.1"/>
    <property type="molecule type" value="Genomic_DNA"/>
</dbReference>
<evidence type="ECO:0000256" key="1">
    <source>
        <dbReference type="ARBA" id="ARBA00022679"/>
    </source>
</evidence>
<keyword evidence="1 5" id="KW-0808">Transferase</keyword>
<dbReference type="InterPro" id="IPR002123">
    <property type="entry name" value="Plipid/glycerol_acylTrfase"/>
</dbReference>
<dbReference type="GO" id="GO:0006654">
    <property type="term" value="P:phosphatidic acid biosynthetic process"/>
    <property type="evidence" value="ECO:0007669"/>
    <property type="project" value="TreeGrafter"/>
</dbReference>
<dbReference type="GO" id="GO:0003841">
    <property type="term" value="F:1-acylglycerol-3-phosphate O-acyltransferase activity"/>
    <property type="evidence" value="ECO:0007669"/>
    <property type="project" value="TreeGrafter"/>
</dbReference>
<sequence>MTVRKLDQPRGWAFTLGVIVLKPPLLAVSSRTWIDGDKIPATGGCVLAVNHISHADPLTTAHFVYDHGRMPRYLAKSGLFGNKALGGFLRSAGQIPVKRMSADAVGAYSAAVEAVRAGECVVVYPEGTITRDPGLWPMRGKTGAARIALETGCPVIPVAHWGVQDILAPYAKKPDLLPRKNVTYKAGDPVALDDLRGQPVTAQLTHQATDRIMDAIAALLEDIRGEKAPEKRWDPRTSGESEIGNPHRKQKKGRGR</sequence>
<accession>A0A4Q4ZBI1</accession>
<protein>
    <submittedName>
        <fullName evidence="5">1-acyl-sn-glycerol-3-phosphate acyltransferase</fullName>
    </submittedName>
</protein>
<dbReference type="Proteomes" id="UP000295198">
    <property type="component" value="Unassembled WGS sequence"/>
</dbReference>
<keyword evidence="6" id="KW-1185">Reference proteome</keyword>
<feature type="domain" description="Phospholipid/glycerol acyltransferase" evidence="4">
    <location>
        <begin position="45"/>
        <end position="163"/>
    </location>
</feature>
<evidence type="ECO:0000256" key="2">
    <source>
        <dbReference type="ARBA" id="ARBA00023315"/>
    </source>
</evidence>
<gene>
    <name evidence="5" type="ORF">EKO23_15420</name>
</gene>
<evidence type="ECO:0000259" key="4">
    <source>
        <dbReference type="SMART" id="SM00563"/>
    </source>
</evidence>
<keyword evidence="2 5" id="KW-0012">Acyltransferase</keyword>
<dbReference type="PANTHER" id="PTHR10434">
    <property type="entry name" value="1-ACYL-SN-GLYCEROL-3-PHOSPHATE ACYLTRANSFERASE"/>
    <property type="match status" value="1"/>
</dbReference>
<feature type="compositionally biased region" description="Basic residues" evidence="3">
    <location>
        <begin position="246"/>
        <end position="256"/>
    </location>
</feature>
<dbReference type="PANTHER" id="PTHR10434:SF55">
    <property type="entry name" value="POSSIBLE ACYLTRANSFERASE"/>
    <property type="match status" value="1"/>
</dbReference>
<comment type="caution">
    <text evidence="5">The sequence shown here is derived from an EMBL/GenBank/DDBJ whole genome shotgun (WGS) entry which is preliminary data.</text>
</comment>
<dbReference type="OrthoDB" id="9806008at2"/>
<evidence type="ECO:0000256" key="3">
    <source>
        <dbReference type="SAM" id="MobiDB-lite"/>
    </source>
</evidence>
<name>A0A4Q4ZBI1_9ACTN</name>
<dbReference type="GO" id="GO:0005886">
    <property type="term" value="C:plasma membrane"/>
    <property type="evidence" value="ECO:0007669"/>
    <property type="project" value="TreeGrafter"/>
</dbReference>
<dbReference type="SMART" id="SM00563">
    <property type="entry name" value="PlsC"/>
    <property type="match status" value="1"/>
</dbReference>
<dbReference type="Pfam" id="PF01553">
    <property type="entry name" value="Acyltransferase"/>
    <property type="match status" value="1"/>
</dbReference>
<reference evidence="5 6" key="1">
    <citation type="submission" date="2019-01" db="EMBL/GenBank/DDBJ databases">
        <title>Nocardioides guangzhouensis sp. nov., an actinobacterium isolated from soil.</title>
        <authorList>
            <person name="Fu Y."/>
            <person name="Cai Y."/>
            <person name="Lin Z."/>
            <person name="Chen P."/>
        </authorList>
    </citation>
    <scope>NUCLEOTIDE SEQUENCE [LARGE SCALE GENOMIC DNA]</scope>
    <source>
        <strain evidence="5 6">130</strain>
    </source>
</reference>
<evidence type="ECO:0000313" key="5">
    <source>
        <dbReference type="EMBL" id="RYP84651.1"/>
    </source>
</evidence>
<dbReference type="CDD" id="cd07989">
    <property type="entry name" value="LPLAT_AGPAT-like"/>
    <property type="match status" value="1"/>
</dbReference>
<dbReference type="SUPFAM" id="SSF69593">
    <property type="entry name" value="Glycerol-3-phosphate (1)-acyltransferase"/>
    <property type="match status" value="1"/>
</dbReference>
<dbReference type="RefSeq" id="WP_134718853.1">
    <property type="nucleotide sequence ID" value="NZ_SDKM01000022.1"/>
</dbReference>